<accession>A0ABM9A7Y3</accession>
<feature type="domain" description="Helix-turn-helix" evidence="1">
    <location>
        <begin position="19"/>
        <end position="67"/>
    </location>
</feature>
<dbReference type="Gene3D" id="1.10.1660.10">
    <property type="match status" value="1"/>
</dbReference>
<dbReference type="Pfam" id="PF12728">
    <property type="entry name" value="HTH_17"/>
    <property type="match status" value="1"/>
</dbReference>
<dbReference type="Proteomes" id="UP000838748">
    <property type="component" value="Unassembled WGS sequence"/>
</dbReference>
<sequence>MKHFDFCREMTRQRVKIVTKTQLAKALGVSEATIYRMIKRHQLPTPLRTPQGYTRGWLRATLDDWFQNITNSKGA</sequence>
<dbReference type="EMBL" id="CAKLDM010000002">
    <property type="protein sequence ID" value="CAH0541814.1"/>
    <property type="molecule type" value="Genomic_DNA"/>
</dbReference>
<evidence type="ECO:0000313" key="3">
    <source>
        <dbReference type="Proteomes" id="UP000838748"/>
    </source>
</evidence>
<dbReference type="InterPro" id="IPR041657">
    <property type="entry name" value="HTH_17"/>
</dbReference>
<reference evidence="2" key="1">
    <citation type="submission" date="2021-11" db="EMBL/GenBank/DDBJ databases">
        <authorList>
            <person name="Rodrigo-Torres L."/>
            <person name="Arahal R. D."/>
            <person name="Lucena T."/>
        </authorList>
    </citation>
    <scope>NUCLEOTIDE SEQUENCE</scope>
    <source>
        <strain evidence="2">CECT 7928</strain>
    </source>
</reference>
<evidence type="ECO:0000313" key="2">
    <source>
        <dbReference type="EMBL" id="CAH0541814.1"/>
    </source>
</evidence>
<protein>
    <recommendedName>
        <fullName evidence="1">Helix-turn-helix domain-containing protein</fullName>
    </recommendedName>
</protein>
<keyword evidence="3" id="KW-1185">Reference proteome</keyword>
<dbReference type="RefSeq" id="WP_237363302.1">
    <property type="nucleotide sequence ID" value="NZ_CAKLDM010000002.1"/>
</dbReference>
<name>A0ABM9A7Y3_9VIBR</name>
<dbReference type="InterPro" id="IPR009061">
    <property type="entry name" value="DNA-bd_dom_put_sf"/>
</dbReference>
<comment type="caution">
    <text evidence="2">The sequence shown here is derived from an EMBL/GenBank/DDBJ whole genome shotgun (WGS) entry which is preliminary data.</text>
</comment>
<dbReference type="SUPFAM" id="SSF46955">
    <property type="entry name" value="Putative DNA-binding domain"/>
    <property type="match status" value="1"/>
</dbReference>
<organism evidence="2 3">
    <name type="scientific">Vibrio marisflavi CECT 7928</name>
    <dbReference type="NCBI Taxonomy" id="634439"/>
    <lineage>
        <taxon>Bacteria</taxon>
        <taxon>Pseudomonadati</taxon>
        <taxon>Pseudomonadota</taxon>
        <taxon>Gammaproteobacteria</taxon>
        <taxon>Vibrionales</taxon>
        <taxon>Vibrionaceae</taxon>
        <taxon>Vibrio</taxon>
    </lineage>
</organism>
<gene>
    <name evidence="2" type="ORF">VMF7928_03859</name>
</gene>
<evidence type="ECO:0000259" key="1">
    <source>
        <dbReference type="Pfam" id="PF12728"/>
    </source>
</evidence>
<proteinExistence type="predicted"/>